<evidence type="ECO:0000313" key="2">
    <source>
        <dbReference type="Proteomes" id="UP000036987"/>
    </source>
</evidence>
<dbReference type="EMBL" id="LFYR01000145">
    <property type="protein sequence ID" value="KMZ75601.1"/>
    <property type="molecule type" value="Genomic_DNA"/>
</dbReference>
<sequence>MDLFLIKTKGRGYLQIFQVGKMFTEGLDEKAINWVKQGSNEDRQRQRSSLVENIAPYANHDLTSVYKLPPLKFHSGLLSNEVKNFEVQDYCYIDGEEEEQEEQEEEESVDSAAPNDKIDMICSDSFEEECMGYNDVNLLSKPNNDVICGYRHGYDFVRSMPKENLKYDVLCRRKSLSSSVIYGYPQIDLSDSLIWKMGPPSAPPIMENKNSCCTMDDDKCMRASDHPKEHDDIFEKQKIESLTGNEVASDLREQSVHTNNPCDSGQSAWQSFIAYDACFRLCLNAWARDCMEAPEFLRDECNVLRNAFGIQKYLLLPRDQATKERRSDISEEASSMKTKKAIGKIKVEVRKIRIIPKKTFQKYSLRSLYVNMKKAEYIQALSETMKKKINSLKTTTFLCPQEEIFSCSIQLKSCALEIQKDPSAIIRLQPGNGDSYIFYPESQDDALILEVQGLDKSFQGQATIHISSLAEDHEFDGIQWWPLYLSDNVCVGKVQLSIFCYSPFNEIRSVKNGPVVESFVYDLVLEAAMRVQHFHPRNLHITGPWKWLLNEFSIYYDVSDAYTKLRYLSFVMNVATPTKDCLQLVYNLLLPVIESRNGKHLNRQEGSLLLDCEAQVERLLATAFENYKSLDELSPTGLGDLYVPIPESAAPALVPAVQIYNLLHDILCLEAQNLLTKYLQNAAAKRCKRHMLETDEFMTTNSDFILDPMNLSTAYLKMKSLCMIISSEIQTDIKIHSQQIFPSSIDLPNITATIYSSWLYRRLHGFLRACSPSKPSQYVTELLTTTASFERDLHSWNISSFHGGVVARDLFHDYIMGLYLLEFCKSEKVPWPGTSIHHSTSPFVENMYDKIKLGVCEYEVVIKHWPQYLSNLEMVVADVERAILKALEKQYAEILTPLRDSIPQKLEKQVQKFTRRQSISIYVVPDQLGIFLNTVKRMLDVLHGKLEDLMSSHVSFLMISPREGNAFYGEQMNGMTVLLRKKYKKYVQAIVEKLIANIQGNRSTRLKRILEETKDLEGEAEIRERMQTLCSQVSDSISNLHSAFSLRIFVAICHGLWDRMGQIVLNFLESRKENRICYKASEYALGILDNLFASQIEALLGHSLREKDLDPPRSVIEARSILC</sequence>
<name>A0A0K9Q2U2_ZOSMR</name>
<reference evidence="2" key="1">
    <citation type="journal article" date="2016" name="Nature">
        <title>The genome of the seagrass Zostera marina reveals angiosperm adaptation to the sea.</title>
        <authorList>
            <person name="Olsen J.L."/>
            <person name="Rouze P."/>
            <person name="Verhelst B."/>
            <person name="Lin Y.-C."/>
            <person name="Bayer T."/>
            <person name="Collen J."/>
            <person name="Dattolo E."/>
            <person name="De Paoli E."/>
            <person name="Dittami S."/>
            <person name="Maumus F."/>
            <person name="Michel G."/>
            <person name="Kersting A."/>
            <person name="Lauritano C."/>
            <person name="Lohaus R."/>
            <person name="Toepel M."/>
            <person name="Tonon T."/>
            <person name="Vanneste K."/>
            <person name="Amirebrahimi M."/>
            <person name="Brakel J."/>
            <person name="Bostroem C."/>
            <person name="Chovatia M."/>
            <person name="Grimwood J."/>
            <person name="Jenkins J.W."/>
            <person name="Jueterbock A."/>
            <person name="Mraz A."/>
            <person name="Stam W.T."/>
            <person name="Tice H."/>
            <person name="Bornberg-Bauer E."/>
            <person name="Green P.J."/>
            <person name="Pearson G.A."/>
            <person name="Procaccini G."/>
            <person name="Duarte C.M."/>
            <person name="Schmutz J."/>
            <person name="Reusch T.B.H."/>
            <person name="Van de Peer Y."/>
        </authorList>
    </citation>
    <scope>NUCLEOTIDE SEQUENCE [LARGE SCALE GENOMIC DNA]</scope>
    <source>
        <strain evidence="2">cv. Finnish</strain>
    </source>
</reference>
<dbReference type="OrthoDB" id="1896158at2759"/>
<accession>A0A0K9Q2U2</accession>
<dbReference type="Proteomes" id="UP000036987">
    <property type="component" value="Unassembled WGS sequence"/>
</dbReference>
<comment type="caution">
    <text evidence="1">The sequence shown here is derived from an EMBL/GenBank/DDBJ whole genome shotgun (WGS) entry which is preliminary data.</text>
</comment>
<dbReference type="PANTHER" id="PTHR31110">
    <property type="entry name" value="PESTICIDAL CRYSTAL CRY8BA PROTEIN"/>
    <property type="match status" value="1"/>
</dbReference>
<organism evidence="1 2">
    <name type="scientific">Zostera marina</name>
    <name type="common">Eelgrass</name>
    <dbReference type="NCBI Taxonomy" id="29655"/>
    <lineage>
        <taxon>Eukaryota</taxon>
        <taxon>Viridiplantae</taxon>
        <taxon>Streptophyta</taxon>
        <taxon>Embryophyta</taxon>
        <taxon>Tracheophyta</taxon>
        <taxon>Spermatophyta</taxon>
        <taxon>Magnoliopsida</taxon>
        <taxon>Liliopsida</taxon>
        <taxon>Zosteraceae</taxon>
        <taxon>Zostera</taxon>
    </lineage>
</organism>
<dbReference type="PANTHER" id="PTHR31110:SF3">
    <property type="entry name" value="PORTAL PROTEIN"/>
    <property type="match status" value="1"/>
</dbReference>
<dbReference type="OMA" id="PVMKARN"/>
<keyword evidence="2" id="KW-1185">Reference proteome</keyword>
<gene>
    <name evidence="1" type="ORF">ZOSMA_112G00150</name>
</gene>
<dbReference type="AlphaFoldDB" id="A0A0K9Q2U2"/>
<evidence type="ECO:0000313" key="1">
    <source>
        <dbReference type="EMBL" id="KMZ75601.1"/>
    </source>
</evidence>
<protein>
    <submittedName>
        <fullName evidence="1">Uncharacterized protein</fullName>
    </submittedName>
</protein>
<proteinExistence type="predicted"/>